<dbReference type="KEGG" id="ptx:ABW99_15360"/>
<dbReference type="PATRIC" id="fig|445709.3.peg.3250"/>
<dbReference type="EMBL" id="CP011568">
    <property type="protein sequence ID" value="AKJ69390.1"/>
    <property type="molecule type" value="Genomic_DNA"/>
</dbReference>
<dbReference type="AlphaFoldDB" id="A0A0G3ER25"/>
<dbReference type="Proteomes" id="UP000036700">
    <property type="component" value="Chromosome"/>
</dbReference>
<protein>
    <submittedName>
        <fullName evidence="1">Uncharacterized protein</fullName>
    </submittedName>
</protein>
<name>A0A0G3ER25_9BURK</name>
<accession>A0A0G3ER25</accession>
<sequence length="75" mass="7672">MPEHVRDGLNTAYDALCAIRAISSILVANQTEGSGDEDGAPLAPHLAAGLLTGVRVIAGLAGDELCRVADWGDEA</sequence>
<evidence type="ECO:0000313" key="1">
    <source>
        <dbReference type="EMBL" id="AKJ69390.1"/>
    </source>
</evidence>
<proteinExistence type="predicted"/>
<gene>
    <name evidence="1" type="ORF">ABW99_15360</name>
</gene>
<evidence type="ECO:0000313" key="2">
    <source>
        <dbReference type="Proteomes" id="UP000036700"/>
    </source>
</evidence>
<reference evidence="2" key="1">
    <citation type="submission" date="2015-06" db="EMBL/GenBank/DDBJ databases">
        <authorList>
            <person name="Lim Y.L."/>
            <person name="Ee R."/>
            <person name="Yong D."/>
            <person name="How K.Y."/>
            <person name="Yin W.F."/>
            <person name="Chan K.G."/>
        </authorList>
    </citation>
    <scope>NUCLEOTIDE SEQUENCE [LARGE SCALE GENOMIC DNA]</scope>
    <source>
        <strain evidence="2">DSM 25325</strain>
    </source>
</reference>
<keyword evidence="2" id="KW-1185">Reference proteome</keyword>
<organism evidence="1 2">
    <name type="scientific">Pandoraea thiooxydans</name>
    <dbReference type="NCBI Taxonomy" id="445709"/>
    <lineage>
        <taxon>Bacteria</taxon>
        <taxon>Pseudomonadati</taxon>
        <taxon>Pseudomonadota</taxon>
        <taxon>Betaproteobacteria</taxon>
        <taxon>Burkholderiales</taxon>
        <taxon>Burkholderiaceae</taxon>
        <taxon>Pandoraea</taxon>
    </lineage>
</organism>